<proteinExistence type="predicted"/>
<reference evidence="5" key="1">
    <citation type="submission" date="2019-05" db="EMBL/GenBank/DDBJ databases">
        <authorList>
            <consortium name="Pathogen Informatics"/>
        </authorList>
    </citation>
    <scope>NUCLEOTIDE SEQUENCE [LARGE SCALE GENOMIC DNA]</scope>
    <source>
        <strain evidence="5">NCTC12965</strain>
    </source>
</reference>
<keyword evidence="1 5" id="KW-0436">Ligase</keyword>
<dbReference type="GO" id="GO:0000049">
    <property type="term" value="F:tRNA binding"/>
    <property type="evidence" value="ECO:0007669"/>
    <property type="project" value="TreeGrafter"/>
</dbReference>
<dbReference type="EC" id="6.1.1.6" evidence="5"/>
<gene>
    <name evidence="5" type="primary">lysU</name>
    <name evidence="5" type="ORF">NCTC12965_05321</name>
</gene>
<protein>
    <submittedName>
        <fullName evidence="5">Lysine--tRNA ligase, heat inducible</fullName>
        <ecNumber evidence="5">6.1.1.6</ecNumber>
    </submittedName>
</protein>
<dbReference type="GO" id="GO:0004824">
    <property type="term" value="F:lysine-tRNA ligase activity"/>
    <property type="evidence" value="ECO:0007669"/>
    <property type="project" value="UniProtKB-EC"/>
</dbReference>
<dbReference type="InterPro" id="IPR004364">
    <property type="entry name" value="Aa-tRNA-synt_II"/>
</dbReference>
<evidence type="ECO:0000256" key="3">
    <source>
        <dbReference type="ARBA" id="ARBA00022840"/>
    </source>
</evidence>
<dbReference type="EMBL" id="CABEEZ010000115">
    <property type="protein sequence ID" value="VTR46063.1"/>
    <property type="molecule type" value="Genomic_DNA"/>
</dbReference>
<name>A0A4U9VIW9_SERFO</name>
<feature type="domain" description="Aminoacyl-tRNA synthetase class II (D/K/N)" evidence="4">
    <location>
        <begin position="1"/>
        <end position="60"/>
    </location>
</feature>
<evidence type="ECO:0000313" key="5">
    <source>
        <dbReference type="EMBL" id="VTR46063.1"/>
    </source>
</evidence>
<dbReference type="GO" id="GO:0005829">
    <property type="term" value="C:cytosol"/>
    <property type="evidence" value="ECO:0007669"/>
    <property type="project" value="TreeGrafter"/>
</dbReference>
<dbReference type="InterPro" id="IPR045864">
    <property type="entry name" value="aa-tRNA-synth_II/BPL/LPL"/>
</dbReference>
<organism evidence="5">
    <name type="scientific">Serratia fonticola</name>
    <dbReference type="NCBI Taxonomy" id="47917"/>
    <lineage>
        <taxon>Bacteria</taxon>
        <taxon>Pseudomonadati</taxon>
        <taxon>Pseudomonadota</taxon>
        <taxon>Gammaproteobacteria</taxon>
        <taxon>Enterobacterales</taxon>
        <taxon>Yersiniaceae</taxon>
        <taxon>Serratia</taxon>
    </lineage>
</organism>
<dbReference type="PANTHER" id="PTHR42918:SF15">
    <property type="entry name" value="LYSINE--TRNA LIGASE, CHLOROPLASTIC_MITOCHONDRIAL"/>
    <property type="match status" value="1"/>
</dbReference>
<dbReference type="PANTHER" id="PTHR42918">
    <property type="entry name" value="LYSYL-TRNA SYNTHETASE"/>
    <property type="match status" value="1"/>
</dbReference>
<dbReference type="GO" id="GO:0005524">
    <property type="term" value="F:ATP binding"/>
    <property type="evidence" value="ECO:0007669"/>
    <property type="project" value="InterPro"/>
</dbReference>
<sequence>MMELYMAYADYKDLIELTESLFRTLAQDVLGDVKVPYGDEVFDFGKPFEKLTMREAIKKYRRKPTSTI</sequence>
<dbReference type="Pfam" id="PF00152">
    <property type="entry name" value="tRNA-synt_2"/>
    <property type="match status" value="1"/>
</dbReference>
<evidence type="ECO:0000256" key="1">
    <source>
        <dbReference type="ARBA" id="ARBA00022598"/>
    </source>
</evidence>
<dbReference type="SUPFAM" id="SSF55681">
    <property type="entry name" value="Class II aaRS and biotin synthetases"/>
    <property type="match status" value="1"/>
</dbReference>
<accession>A0A4U9VIW9</accession>
<dbReference type="AlphaFoldDB" id="A0A4U9VIW9"/>
<dbReference type="GO" id="GO:0006430">
    <property type="term" value="P:lysyl-tRNA aminoacylation"/>
    <property type="evidence" value="ECO:0007669"/>
    <property type="project" value="TreeGrafter"/>
</dbReference>
<keyword evidence="2" id="KW-0547">Nucleotide-binding</keyword>
<evidence type="ECO:0000256" key="2">
    <source>
        <dbReference type="ARBA" id="ARBA00022741"/>
    </source>
</evidence>
<keyword evidence="3" id="KW-0067">ATP-binding</keyword>
<evidence type="ECO:0000259" key="4">
    <source>
        <dbReference type="Pfam" id="PF00152"/>
    </source>
</evidence>
<dbReference type="Gene3D" id="3.30.930.10">
    <property type="entry name" value="Bira Bifunctional Protein, Domain 2"/>
    <property type="match status" value="1"/>
</dbReference>